<dbReference type="EMBL" id="OE186593">
    <property type="protein sequence ID" value="CAD7577991.1"/>
    <property type="molecule type" value="Genomic_DNA"/>
</dbReference>
<dbReference type="SUPFAM" id="SSF50978">
    <property type="entry name" value="WD40 repeat-like"/>
    <property type="match status" value="1"/>
</dbReference>
<dbReference type="AlphaFoldDB" id="A0A7R9JF06"/>
<protein>
    <submittedName>
        <fullName evidence="1">(California timema) hypothetical protein</fullName>
    </submittedName>
</protein>
<evidence type="ECO:0000313" key="1">
    <source>
        <dbReference type="EMBL" id="CAD7577991.1"/>
    </source>
</evidence>
<sequence>MKLVPWFLDVNKKICAICFSPDANWLVVIVAANTFIFSAHDGSIHIVPALPLVDTTASFDHRWSISDITSFPPPYLGSTVTPRPKQGWPTSIVWWQSAQEYHQTVIVGNDLGEIRFFSLTSEKQVGITYVKAAILSLHICEDNTLETVFLLELSQMARADHVRYKRHGGIQQATAHARRSEERNRGGGHDPLALLLNPALPIIHLGLLEVKLSCGNDVERGFSQTSNYLTDNRTCPSEASIRGMQSTKDGLKHYTFQCNTVSFTKKFIEKGHKYMRDACEDTVGVQMDIVKARVLLKADGAVLITENESDLQNVLNCLNLATSGMDPPINVSKTKITSKDRSQWKVVLEQNASSYYWSVDESKQSVSTQEVTFIANNSIDVELMSRRSSHLPTARSRLQGLKQLSVEKLASLRHKLAETRSKGIVASIADSSHSKQGE</sequence>
<name>A0A7R9JF06_TIMCA</name>
<reference evidence="1" key="1">
    <citation type="submission" date="2020-11" db="EMBL/GenBank/DDBJ databases">
        <authorList>
            <person name="Tran Van P."/>
        </authorList>
    </citation>
    <scope>NUCLEOTIDE SEQUENCE</scope>
</reference>
<proteinExistence type="predicted"/>
<accession>A0A7R9JF06</accession>
<dbReference type="InterPro" id="IPR036322">
    <property type="entry name" value="WD40_repeat_dom_sf"/>
</dbReference>
<gene>
    <name evidence="1" type="ORF">TCMB3V08_LOCUS10532</name>
</gene>
<organism evidence="1">
    <name type="scientific">Timema californicum</name>
    <name type="common">California timema</name>
    <name type="synonym">Walking stick</name>
    <dbReference type="NCBI Taxonomy" id="61474"/>
    <lineage>
        <taxon>Eukaryota</taxon>
        <taxon>Metazoa</taxon>
        <taxon>Ecdysozoa</taxon>
        <taxon>Arthropoda</taxon>
        <taxon>Hexapoda</taxon>
        <taxon>Insecta</taxon>
        <taxon>Pterygota</taxon>
        <taxon>Neoptera</taxon>
        <taxon>Polyneoptera</taxon>
        <taxon>Phasmatodea</taxon>
        <taxon>Timematodea</taxon>
        <taxon>Timematoidea</taxon>
        <taxon>Timematidae</taxon>
        <taxon>Timema</taxon>
    </lineage>
</organism>